<gene>
    <name evidence="1" type="ORF">UFOPK2782_00975</name>
    <name evidence="2" type="ORF">UFOPK3828_00123</name>
</gene>
<protein>
    <submittedName>
        <fullName evidence="1">Unannotated protein</fullName>
    </submittedName>
</protein>
<name>A0A6J6T4T3_9ZZZZ</name>
<dbReference type="EMBL" id="CAFBNP010000010">
    <property type="protein sequence ID" value="CAB4946364.1"/>
    <property type="molecule type" value="Genomic_DNA"/>
</dbReference>
<organism evidence="1">
    <name type="scientific">freshwater metagenome</name>
    <dbReference type="NCBI Taxonomy" id="449393"/>
    <lineage>
        <taxon>unclassified sequences</taxon>
        <taxon>metagenomes</taxon>
        <taxon>ecological metagenomes</taxon>
    </lineage>
</organism>
<accession>A0A6J6T4T3</accession>
<evidence type="ECO:0000313" key="1">
    <source>
        <dbReference type="EMBL" id="CAB4741985.1"/>
    </source>
</evidence>
<dbReference type="AlphaFoldDB" id="A0A6J6T4T3"/>
<dbReference type="EMBL" id="CAEZYS010000147">
    <property type="protein sequence ID" value="CAB4741985.1"/>
    <property type="molecule type" value="Genomic_DNA"/>
</dbReference>
<proteinExistence type="predicted"/>
<reference evidence="1" key="1">
    <citation type="submission" date="2020-05" db="EMBL/GenBank/DDBJ databases">
        <authorList>
            <person name="Chiriac C."/>
            <person name="Salcher M."/>
            <person name="Ghai R."/>
            <person name="Kavagutti S V."/>
        </authorList>
    </citation>
    <scope>NUCLEOTIDE SEQUENCE</scope>
</reference>
<sequence length="117" mass="11852">MRKTWIKPVASIAVVAILFLVAGFRIAHPVSGLSTALGSAKSSLAIYKPNGQSTTGSKVVVNIEGLGSAIGIVKSAASGNVDVDLGATFNRVSEKDVSGKLVAVIPFLGSVFGIIGL</sequence>
<evidence type="ECO:0000313" key="2">
    <source>
        <dbReference type="EMBL" id="CAB4946364.1"/>
    </source>
</evidence>